<dbReference type="Proteomes" id="UP000264820">
    <property type="component" value="Unplaced"/>
</dbReference>
<reference evidence="1" key="1">
    <citation type="submission" date="2025-08" db="UniProtKB">
        <authorList>
            <consortium name="Ensembl"/>
        </authorList>
    </citation>
    <scope>IDENTIFICATION</scope>
</reference>
<dbReference type="InterPro" id="IPR011029">
    <property type="entry name" value="DEATH-like_dom_sf"/>
</dbReference>
<proteinExistence type="predicted"/>
<reference evidence="1" key="2">
    <citation type="submission" date="2025-09" db="UniProtKB">
        <authorList>
            <consortium name="Ensembl"/>
        </authorList>
    </citation>
    <scope>IDENTIFICATION</scope>
</reference>
<evidence type="ECO:0000313" key="1">
    <source>
        <dbReference type="Ensembl" id="ENSHCOP00000019226.1"/>
    </source>
</evidence>
<evidence type="ECO:0000313" key="2">
    <source>
        <dbReference type="Proteomes" id="UP000264820"/>
    </source>
</evidence>
<accession>A0A3Q2YLL6</accession>
<dbReference type="Ensembl" id="ENSHCOT00000009268.1">
    <property type="protein sequence ID" value="ENSHCOP00000019226.1"/>
    <property type="gene ID" value="ENSHCOG00000004395.1"/>
</dbReference>
<dbReference type="AlphaFoldDB" id="A0A3Q2YLL6"/>
<sequence length="61" mass="7200">MWRIRDMTEGPGGANKARDLIRTVRMKGDESSWRMINWIKSRDPKLAERLGLNLIEPMDMR</sequence>
<protein>
    <recommendedName>
        <fullName evidence="3">CARD domain-containing protein</fullName>
    </recommendedName>
</protein>
<evidence type="ECO:0008006" key="3">
    <source>
        <dbReference type="Google" id="ProtNLM"/>
    </source>
</evidence>
<name>A0A3Q2YLL6_HIPCM</name>
<keyword evidence="2" id="KW-1185">Reference proteome</keyword>
<dbReference type="Gene3D" id="1.10.533.10">
    <property type="entry name" value="Death Domain, Fas"/>
    <property type="match status" value="1"/>
</dbReference>
<organism evidence="1 2">
    <name type="scientific">Hippocampus comes</name>
    <name type="common">Tiger tail seahorse</name>
    <dbReference type="NCBI Taxonomy" id="109280"/>
    <lineage>
        <taxon>Eukaryota</taxon>
        <taxon>Metazoa</taxon>
        <taxon>Chordata</taxon>
        <taxon>Craniata</taxon>
        <taxon>Vertebrata</taxon>
        <taxon>Euteleostomi</taxon>
        <taxon>Actinopterygii</taxon>
        <taxon>Neopterygii</taxon>
        <taxon>Teleostei</taxon>
        <taxon>Neoteleostei</taxon>
        <taxon>Acanthomorphata</taxon>
        <taxon>Syngnathiaria</taxon>
        <taxon>Syngnathiformes</taxon>
        <taxon>Syngnathoidei</taxon>
        <taxon>Syngnathidae</taxon>
        <taxon>Hippocampus</taxon>
    </lineage>
</organism>